<sequence>MQNFTKAFVAVASALIAVGSAEACSTLVIGKAVSETGNIIVAHNEDNGGRLFNMQHYVPPAKHKPGEMIKFEPNAAAIPQVEETLGFYWTQTFVPDGASFADGFFNDAGVVVATNWCGEIFDADRMEVKDGGIGYGIRRLVAERAHSAAEGVQIAIKLLEEYGYFHDGRTYTIADANEAWQIAIHQGNSWAAHKIADNEVVYIPNVFMMDAVDLKDKANWLVEPKQVERAIKDGRHDAKDSTFNWRKIVAQEGVRHERWNANRNVLAWKFITGKEYNDPEKFPYSVTPDRKFGVKDAMALLRQHESYIGEDQELFHSLSEGICRTTSHDSIVYNLTKDPTLTEAYKTLGRPCQSVYVPIYPLAGPAKGTTFLDWAQATKEHFAGTPAMFDFRDEFTPHSVFSAGTNAIDYLRGDEQMKRAALIKAEEDKFIAERAGVTAEAAKLQGEARTKFLHDYNEKVYKEVLDLMKAENARLMPYKVEILADVVKADSDAPVAFALLGSKDHSVLSANQSATRAGMSANQLNSTRQFKNFAAAQSMEYKDVNKDGIMDVVFTFKGKDLAKGAVPGAKMDLWLYTQVNGHRVTGFDVVPVETKEVKAAASRDGKHLL</sequence>
<proteinExistence type="predicted"/>
<name>A0ABS2DTV5_9BURK</name>
<evidence type="ECO:0000256" key="1">
    <source>
        <dbReference type="SAM" id="SignalP"/>
    </source>
</evidence>
<organism evidence="2 3">
    <name type="scientific">Sutterella massiliensis</name>
    <dbReference type="NCBI Taxonomy" id="1816689"/>
    <lineage>
        <taxon>Bacteria</taxon>
        <taxon>Pseudomonadati</taxon>
        <taxon>Pseudomonadota</taxon>
        <taxon>Betaproteobacteria</taxon>
        <taxon>Burkholderiales</taxon>
        <taxon>Sutterellaceae</taxon>
        <taxon>Sutterella</taxon>
    </lineage>
</organism>
<protein>
    <submittedName>
        <fullName evidence="2">C69 family dipeptidase</fullName>
    </submittedName>
</protein>
<reference evidence="2 3" key="1">
    <citation type="journal article" date="2021" name="Sci. Rep.">
        <title>The distribution of antibiotic resistance genes in chicken gut microbiota commensals.</title>
        <authorList>
            <person name="Juricova H."/>
            <person name="Matiasovicova J."/>
            <person name="Kubasova T."/>
            <person name="Cejkova D."/>
            <person name="Rychlik I."/>
        </authorList>
    </citation>
    <scope>NUCLEOTIDE SEQUENCE [LARGE SCALE GENOMIC DNA]</scope>
    <source>
        <strain evidence="2 3">An829</strain>
    </source>
</reference>
<comment type="caution">
    <text evidence="2">The sequence shown here is derived from an EMBL/GenBank/DDBJ whole genome shotgun (WGS) entry which is preliminary data.</text>
</comment>
<dbReference type="PANTHER" id="PTHR12994:SF17">
    <property type="entry name" value="LD30995P"/>
    <property type="match status" value="1"/>
</dbReference>
<dbReference type="Pfam" id="PF03577">
    <property type="entry name" value="Peptidase_C69"/>
    <property type="match status" value="1"/>
</dbReference>
<dbReference type="InterPro" id="IPR005322">
    <property type="entry name" value="Peptidase_C69"/>
</dbReference>
<dbReference type="Gene3D" id="3.60.60.10">
    <property type="entry name" value="Penicillin V Acylase, Chain A"/>
    <property type="match status" value="1"/>
</dbReference>
<keyword evidence="3" id="KW-1185">Reference proteome</keyword>
<dbReference type="PANTHER" id="PTHR12994">
    <property type="entry name" value="SECERNIN"/>
    <property type="match status" value="1"/>
</dbReference>
<gene>
    <name evidence="2" type="ORF">H6A60_09875</name>
</gene>
<feature type="signal peptide" evidence="1">
    <location>
        <begin position="1"/>
        <end position="23"/>
    </location>
</feature>
<keyword evidence="1" id="KW-0732">Signal</keyword>
<accession>A0ABS2DTV5</accession>
<evidence type="ECO:0000313" key="2">
    <source>
        <dbReference type="EMBL" id="MBM6704791.1"/>
    </source>
</evidence>
<feature type="chain" id="PRO_5046620729" evidence="1">
    <location>
        <begin position="24"/>
        <end position="609"/>
    </location>
</feature>
<dbReference type="Proteomes" id="UP000715095">
    <property type="component" value="Unassembled WGS sequence"/>
</dbReference>
<evidence type="ECO:0000313" key="3">
    <source>
        <dbReference type="Proteomes" id="UP000715095"/>
    </source>
</evidence>
<dbReference type="EMBL" id="JACJJC010000020">
    <property type="protein sequence ID" value="MBM6704791.1"/>
    <property type="molecule type" value="Genomic_DNA"/>
</dbReference>
<dbReference type="RefSeq" id="WP_205104115.1">
    <property type="nucleotide sequence ID" value="NZ_JACJJC010000020.1"/>
</dbReference>